<dbReference type="EMBL" id="JAFLCK010000017">
    <property type="protein sequence ID" value="MBN8661213.1"/>
    <property type="molecule type" value="Genomic_DNA"/>
</dbReference>
<organism evidence="7 8">
    <name type="scientific">Candidatus Obscuribacter phosphatis</name>
    <dbReference type="NCBI Taxonomy" id="1906157"/>
    <lineage>
        <taxon>Bacteria</taxon>
        <taxon>Bacillati</taxon>
        <taxon>Candidatus Melainabacteria</taxon>
        <taxon>Candidatus Obscuribacterales</taxon>
        <taxon>Candidatus Obscuribacteraceae</taxon>
        <taxon>Candidatus Obscuribacter</taxon>
    </lineage>
</organism>
<dbReference type="GO" id="GO:0012505">
    <property type="term" value="C:endomembrane system"/>
    <property type="evidence" value="ECO:0007669"/>
    <property type="project" value="UniProtKB-SubCell"/>
</dbReference>
<gene>
    <name evidence="7" type="ORF">J0M35_12670</name>
</gene>
<feature type="transmembrane region" description="Helical" evidence="5">
    <location>
        <begin position="97"/>
        <end position="117"/>
    </location>
</feature>
<sequence>MMSSQASNKTDKQLQRPRWLEQWDRFWFEPRSPIAIAVFRILFGLIILENLVIHIWPDFDIYYSKNNLIPIRDMIPLYWHNDHMFDLLLLFPNEDKYIYGCFYVLIAAAVCMTLGFFTRLSSWLVFLLIMSFGHHFELNQNAGDNYIRITAMCLAMSNCGDALSIDALLKSLKQDWRKTGFQAVYSAPWAQRLIQLQLSIAYMHTWLCKIEGSKWNDGTAVYYAVRYDDIIRFPIPHFLDQLWFYQLSTWGTLFIEFIIWNLIWWKPARYWVMLTGVLLHLGIEYFMNLPMFEWAFMFTYILFIDPEDMTKMWNKLKAWVEAKFGPPHVMVFDSDNLGCVKYIGFLHRMDMLGRLKPVDARAPENREFLEEAGLENIDGQVMYYDGDKKWLAGFDAFRAASISSPLLFPLGVLGYIPVISLLVSMIYSFFTSTSDYWFGINKSKAAADIVSGGAAT</sequence>
<dbReference type="Pfam" id="PF05090">
    <property type="entry name" value="HTTM"/>
    <property type="match status" value="1"/>
</dbReference>
<dbReference type="GO" id="GO:0015035">
    <property type="term" value="F:protein-disulfide reductase activity"/>
    <property type="evidence" value="ECO:0007669"/>
    <property type="project" value="InterPro"/>
</dbReference>
<keyword evidence="3 5" id="KW-1133">Transmembrane helix</keyword>
<feature type="transmembrane region" description="Helical" evidence="5">
    <location>
        <begin position="406"/>
        <end position="430"/>
    </location>
</feature>
<feature type="transmembrane region" description="Helical" evidence="5">
    <location>
        <begin position="34"/>
        <end position="56"/>
    </location>
</feature>
<dbReference type="InterPro" id="IPR007263">
    <property type="entry name" value="DCC1-like"/>
</dbReference>
<reference evidence="7" key="1">
    <citation type="submission" date="2021-02" db="EMBL/GenBank/DDBJ databases">
        <title>Genome-Resolved Metagenomics of a Microbial Community Performing Photosynthetic Biological Nutrient Removal.</title>
        <authorList>
            <person name="Mcdaniel E.A."/>
        </authorList>
    </citation>
    <scope>NUCLEOTIDE SEQUENCE</scope>
    <source>
        <strain evidence="7">UWPOB_OBS1</strain>
    </source>
</reference>
<evidence type="ECO:0000256" key="5">
    <source>
        <dbReference type="SAM" id="Phobius"/>
    </source>
</evidence>
<comment type="subcellular location">
    <subcellularLocation>
        <location evidence="1">Endomembrane system</location>
        <topology evidence="1">Multi-pass membrane protein</topology>
    </subcellularLocation>
</comment>
<dbReference type="AlphaFoldDB" id="A0A8J7TNP7"/>
<dbReference type="Proteomes" id="UP000664277">
    <property type="component" value="Unassembled WGS sequence"/>
</dbReference>
<accession>A0A8J7TNP7</accession>
<feature type="transmembrane region" description="Helical" evidence="5">
    <location>
        <begin position="242"/>
        <end position="265"/>
    </location>
</feature>
<evidence type="ECO:0000256" key="1">
    <source>
        <dbReference type="ARBA" id="ARBA00004127"/>
    </source>
</evidence>
<dbReference type="SMART" id="SM00752">
    <property type="entry name" value="HTTM"/>
    <property type="match status" value="1"/>
</dbReference>
<dbReference type="PANTHER" id="PTHR39535">
    <property type="entry name" value="SPORULATION-DELAYING PROTEIN SDPB"/>
    <property type="match status" value="1"/>
</dbReference>
<feature type="transmembrane region" description="Helical" evidence="5">
    <location>
        <begin position="285"/>
        <end position="304"/>
    </location>
</feature>
<evidence type="ECO:0000256" key="2">
    <source>
        <dbReference type="ARBA" id="ARBA00022692"/>
    </source>
</evidence>
<feature type="domain" description="HTTM-like" evidence="6">
    <location>
        <begin position="28"/>
        <end position="308"/>
    </location>
</feature>
<protein>
    <submittedName>
        <fullName evidence="7">HTTM domain-containing protein</fullName>
    </submittedName>
</protein>
<keyword evidence="4 5" id="KW-0472">Membrane</keyword>
<dbReference type="InterPro" id="IPR053934">
    <property type="entry name" value="HTTM_dom"/>
</dbReference>
<dbReference type="PANTHER" id="PTHR39535:SF2">
    <property type="entry name" value="HTTM DOMAIN-CONTAINING PROTEIN"/>
    <property type="match status" value="1"/>
</dbReference>
<dbReference type="Pfam" id="PF04134">
    <property type="entry name" value="DCC1-like"/>
    <property type="match status" value="1"/>
</dbReference>
<evidence type="ECO:0000256" key="3">
    <source>
        <dbReference type="ARBA" id="ARBA00022989"/>
    </source>
</evidence>
<keyword evidence="2 5" id="KW-0812">Transmembrane</keyword>
<evidence type="ECO:0000313" key="7">
    <source>
        <dbReference type="EMBL" id="MBN8661213.1"/>
    </source>
</evidence>
<dbReference type="InterPro" id="IPR011020">
    <property type="entry name" value="HTTM-like"/>
</dbReference>
<name>A0A8J7TNP7_9BACT</name>
<evidence type="ECO:0000256" key="4">
    <source>
        <dbReference type="ARBA" id="ARBA00023136"/>
    </source>
</evidence>
<proteinExistence type="predicted"/>
<dbReference type="InterPro" id="IPR052964">
    <property type="entry name" value="Sporulation_signal_mat"/>
</dbReference>
<evidence type="ECO:0000313" key="8">
    <source>
        <dbReference type="Proteomes" id="UP000664277"/>
    </source>
</evidence>
<evidence type="ECO:0000259" key="6">
    <source>
        <dbReference type="SMART" id="SM00752"/>
    </source>
</evidence>
<comment type="caution">
    <text evidence="7">The sequence shown here is derived from an EMBL/GenBank/DDBJ whole genome shotgun (WGS) entry which is preliminary data.</text>
</comment>